<reference evidence="2" key="1">
    <citation type="journal article" date="2015" name="Nature">
        <title>Complex archaea that bridge the gap between prokaryotes and eukaryotes.</title>
        <authorList>
            <person name="Spang A."/>
            <person name="Saw J.H."/>
            <person name="Jorgensen S.L."/>
            <person name="Zaremba-Niedzwiedzka K."/>
            <person name="Martijn J."/>
            <person name="Lind A.E."/>
            <person name="van Eijk R."/>
            <person name="Schleper C."/>
            <person name="Guy L."/>
            <person name="Ettema T.J."/>
        </authorList>
    </citation>
    <scope>NUCLEOTIDE SEQUENCE</scope>
</reference>
<feature type="transmembrane region" description="Helical" evidence="1">
    <location>
        <begin position="29"/>
        <end position="50"/>
    </location>
</feature>
<feature type="non-terminal residue" evidence="2">
    <location>
        <position position="1"/>
    </location>
</feature>
<comment type="caution">
    <text evidence="2">The sequence shown here is derived from an EMBL/GenBank/DDBJ whole genome shotgun (WGS) entry which is preliminary data.</text>
</comment>
<evidence type="ECO:0000256" key="1">
    <source>
        <dbReference type="SAM" id="Phobius"/>
    </source>
</evidence>
<sequence>FISTMLGFVNDFISYLNFSDNPYAILKLLQLQIIGLIVGIILMLIHIYTLRRCVKVRKLLI</sequence>
<dbReference type="EMBL" id="LAZR01040659">
    <property type="protein sequence ID" value="KKL13938.1"/>
    <property type="molecule type" value="Genomic_DNA"/>
</dbReference>
<keyword evidence="1" id="KW-0472">Membrane</keyword>
<dbReference type="AlphaFoldDB" id="A0A0F9DPR4"/>
<keyword evidence="1" id="KW-0812">Transmembrane</keyword>
<protein>
    <submittedName>
        <fullName evidence="2">Uncharacterized protein</fullName>
    </submittedName>
</protein>
<name>A0A0F9DPR4_9ZZZZ</name>
<organism evidence="2">
    <name type="scientific">marine sediment metagenome</name>
    <dbReference type="NCBI Taxonomy" id="412755"/>
    <lineage>
        <taxon>unclassified sequences</taxon>
        <taxon>metagenomes</taxon>
        <taxon>ecological metagenomes</taxon>
    </lineage>
</organism>
<accession>A0A0F9DPR4</accession>
<proteinExistence type="predicted"/>
<keyword evidence="1" id="KW-1133">Transmembrane helix</keyword>
<evidence type="ECO:0000313" key="2">
    <source>
        <dbReference type="EMBL" id="KKL13938.1"/>
    </source>
</evidence>
<gene>
    <name evidence="2" type="ORF">LCGC14_2520770</name>
</gene>